<accession>A0A3S0QD24</accession>
<comment type="caution">
    <text evidence="1">The sequence shown here is derived from an EMBL/GenBank/DDBJ whole genome shotgun (WGS) entry which is preliminary data.</text>
</comment>
<proteinExistence type="predicted"/>
<dbReference type="EMBL" id="RIBW01000004">
    <property type="protein sequence ID" value="RUM01892.1"/>
    <property type="molecule type" value="Genomic_DNA"/>
</dbReference>
<dbReference type="AlphaFoldDB" id="A0A3S0QD24"/>
<sequence length="332" mass="37726">MKLPVKSPTDLSLEFAELVQGRAAHAMAKVNGAIWGVSARERALGELPETSLTWILAAHKGTLEKLPLLLPLDRPPSSLELLSAARNLFENLVWLRLFELGSEWGLRFYGRLLQDEIEDLNGLLSKIETEAELFRELDKEDDAITDAWADALRALPLEDEDQVAAAQAEHQRQCAELDARARRTFSIYAAAAAYNGYGYQAHLLENKEQNRVRRQLAAIEARLEEFSKEIADEVLLKKYLSKFNWREEAKRVGMVAQYDYLYRLTSRLLHSGPMNIVTEKQLSDSEQTILLEYMVIGSTDVLDLIERYDFPGRVNLALFELEDVSETTSKIL</sequence>
<dbReference type="RefSeq" id="WP_127430523.1">
    <property type="nucleotide sequence ID" value="NZ_BMFI01000004.1"/>
</dbReference>
<organism evidence="1 2">
    <name type="scientific">Rhizobium anhuiense</name>
    <dbReference type="NCBI Taxonomy" id="1184720"/>
    <lineage>
        <taxon>Bacteria</taxon>
        <taxon>Pseudomonadati</taxon>
        <taxon>Pseudomonadota</taxon>
        <taxon>Alphaproteobacteria</taxon>
        <taxon>Hyphomicrobiales</taxon>
        <taxon>Rhizobiaceae</taxon>
        <taxon>Rhizobium/Agrobacterium group</taxon>
        <taxon>Rhizobium</taxon>
    </lineage>
</organism>
<evidence type="ECO:0000313" key="1">
    <source>
        <dbReference type="EMBL" id="RUM01892.1"/>
    </source>
</evidence>
<gene>
    <name evidence="1" type="ORF">EEQ99_12515</name>
</gene>
<name>A0A3S0QD24_9HYPH</name>
<evidence type="ECO:0000313" key="2">
    <source>
        <dbReference type="Proteomes" id="UP000273611"/>
    </source>
</evidence>
<reference evidence="1 2" key="1">
    <citation type="journal article" date="2015" name="Int. J. Syst. Evol. Microbiol.">
        <title>Rhizobium anhuiense sp. nov., isolated from effective nodules of Vicia faba and Pisum sativum.</title>
        <authorList>
            <person name="Zhang Y.J."/>
            <person name="Zheng W.T."/>
            <person name="Everall I."/>
            <person name="Young J.P."/>
            <person name="Zhang X.X."/>
            <person name="Tian C.F."/>
            <person name="Sui X.H."/>
            <person name="Wang E.T."/>
            <person name="Chen W.X."/>
        </authorList>
    </citation>
    <scope>NUCLEOTIDE SEQUENCE [LARGE SCALE GENOMIC DNA]</scope>
    <source>
        <strain evidence="1 2">CCBAU 23252</strain>
    </source>
</reference>
<dbReference type="Proteomes" id="UP000273611">
    <property type="component" value="Unassembled WGS sequence"/>
</dbReference>
<protein>
    <submittedName>
        <fullName evidence="1">Uncharacterized protein</fullName>
    </submittedName>
</protein>